<dbReference type="FunFam" id="3.30.420.10:FF:000012">
    <property type="entry name" value="DNA polymerase III subunit epsilon"/>
    <property type="match status" value="1"/>
</dbReference>
<dbReference type="GO" id="GO:0045004">
    <property type="term" value="P:DNA replication proofreading"/>
    <property type="evidence" value="ECO:0007669"/>
    <property type="project" value="TreeGrafter"/>
</dbReference>
<accession>A0A1U9YXG3</accession>
<evidence type="ECO:0000256" key="13">
    <source>
        <dbReference type="ARBA" id="ARBA00023211"/>
    </source>
</evidence>
<evidence type="ECO:0000256" key="14">
    <source>
        <dbReference type="ARBA" id="ARBA00025483"/>
    </source>
</evidence>
<feature type="binding site" evidence="18">
    <location>
        <position position="158"/>
    </location>
    <ligand>
        <name>substrate</name>
    </ligand>
</feature>
<evidence type="ECO:0000256" key="9">
    <source>
        <dbReference type="ARBA" id="ARBA00022801"/>
    </source>
</evidence>
<evidence type="ECO:0000256" key="8">
    <source>
        <dbReference type="ARBA" id="ARBA00022723"/>
    </source>
</evidence>
<organism evidence="22 23">
    <name type="scientific">Martelella mediterranea DSM 17316</name>
    <dbReference type="NCBI Taxonomy" id="1122214"/>
    <lineage>
        <taxon>Bacteria</taxon>
        <taxon>Pseudomonadati</taxon>
        <taxon>Pseudomonadota</taxon>
        <taxon>Alphaproteobacteria</taxon>
        <taxon>Hyphomicrobiales</taxon>
        <taxon>Aurantimonadaceae</taxon>
        <taxon>Martelella</taxon>
    </lineage>
</organism>
<dbReference type="CDD" id="cd06131">
    <property type="entry name" value="DNA_pol_III_epsilon_Ecoli_like"/>
    <property type="match status" value="1"/>
</dbReference>
<evidence type="ECO:0000256" key="15">
    <source>
        <dbReference type="ARBA" id="ARBA00026073"/>
    </source>
</evidence>
<keyword evidence="5 20" id="KW-0548">Nucleotidyltransferase</keyword>
<feature type="binding site" evidence="19">
    <location>
        <position position="158"/>
    </location>
    <ligand>
        <name>a divalent metal cation</name>
        <dbReference type="ChEBI" id="CHEBI:60240"/>
        <label>1</label>
        <note>catalytic</note>
    </ligand>
</feature>
<evidence type="ECO:0000256" key="2">
    <source>
        <dbReference type="ARBA" id="ARBA00012417"/>
    </source>
</evidence>
<name>A0A1U9YXG3_9HYPH</name>
<dbReference type="Gene3D" id="3.30.420.10">
    <property type="entry name" value="Ribonuclease H-like superfamily/Ribonuclease H"/>
    <property type="match status" value="1"/>
</dbReference>
<evidence type="ECO:0000256" key="18">
    <source>
        <dbReference type="PIRSR" id="PIRSR606309-2"/>
    </source>
</evidence>
<reference evidence="22 23" key="1">
    <citation type="submission" date="2017-03" db="EMBL/GenBank/DDBJ databases">
        <title>Foreign affairs: Plasmid Transfer between Roseobacters and Rhizobia.</title>
        <authorList>
            <person name="Bartling P."/>
            <person name="Bunk B."/>
            <person name="Overmann J."/>
            <person name="Brinkmann H."/>
            <person name="Petersen J."/>
        </authorList>
    </citation>
    <scope>NUCLEOTIDE SEQUENCE [LARGE SCALE GENOMIC DNA]</scope>
    <source>
        <strain evidence="22 23">MACL11</strain>
    </source>
</reference>
<dbReference type="GO" id="GO:0003887">
    <property type="term" value="F:DNA-directed DNA polymerase activity"/>
    <property type="evidence" value="ECO:0007669"/>
    <property type="project" value="UniProtKB-KW"/>
</dbReference>
<evidence type="ECO:0000256" key="20">
    <source>
        <dbReference type="RuleBase" id="RU364087"/>
    </source>
</evidence>
<evidence type="ECO:0000256" key="1">
    <source>
        <dbReference type="ARBA" id="ARBA00001936"/>
    </source>
</evidence>
<dbReference type="AlphaFoldDB" id="A0A1U9YXG3"/>
<feature type="active site" description="Proton acceptor" evidence="17">
    <location>
        <position position="153"/>
    </location>
</feature>
<dbReference type="eggNOG" id="COG0847">
    <property type="taxonomic scope" value="Bacteria"/>
</dbReference>
<comment type="subunit">
    <text evidence="15 20">DNA polymerase III contains a core (composed of alpha, epsilon and theta chains) that associates with a tau subunit. This core dimerizes to form the POLIII' complex. PolIII' associates with the gamma complex (composed of gamma, delta, delta', psi and chi chains) and with the beta chain to form the complete DNA polymerase III complex.</text>
</comment>
<evidence type="ECO:0000256" key="3">
    <source>
        <dbReference type="ARBA" id="ARBA00020352"/>
    </source>
</evidence>
<keyword evidence="6 20" id="KW-0235">DNA replication</keyword>
<dbReference type="PANTHER" id="PTHR30231:SF41">
    <property type="entry name" value="DNA POLYMERASE III SUBUNIT EPSILON"/>
    <property type="match status" value="1"/>
</dbReference>
<dbReference type="NCBIfam" id="NF004316">
    <property type="entry name" value="PRK05711.1"/>
    <property type="match status" value="1"/>
</dbReference>
<evidence type="ECO:0000256" key="12">
    <source>
        <dbReference type="ARBA" id="ARBA00022932"/>
    </source>
</evidence>
<keyword evidence="23" id="KW-1185">Reference proteome</keyword>
<dbReference type="SUPFAM" id="SSF53098">
    <property type="entry name" value="Ribonuclease H-like"/>
    <property type="match status" value="1"/>
</dbReference>
<dbReference type="GO" id="GO:0003677">
    <property type="term" value="F:DNA binding"/>
    <property type="evidence" value="ECO:0007669"/>
    <property type="project" value="InterPro"/>
</dbReference>
<proteinExistence type="predicted"/>
<keyword evidence="12 20" id="KW-0239">DNA-directed DNA polymerase</keyword>
<dbReference type="InterPro" id="IPR012337">
    <property type="entry name" value="RNaseH-like_sf"/>
</dbReference>
<comment type="catalytic activity">
    <reaction evidence="16 20">
        <text>DNA(n) + a 2'-deoxyribonucleoside 5'-triphosphate = DNA(n+1) + diphosphate</text>
        <dbReference type="Rhea" id="RHEA:22508"/>
        <dbReference type="Rhea" id="RHEA-COMP:17339"/>
        <dbReference type="Rhea" id="RHEA-COMP:17340"/>
        <dbReference type="ChEBI" id="CHEBI:33019"/>
        <dbReference type="ChEBI" id="CHEBI:61560"/>
        <dbReference type="ChEBI" id="CHEBI:173112"/>
        <dbReference type="EC" id="2.7.7.7"/>
    </reaction>
</comment>
<dbReference type="EC" id="2.7.7.7" evidence="2 20"/>
<evidence type="ECO:0000256" key="17">
    <source>
        <dbReference type="PIRSR" id="PIRSR606309-1"/>
    </source>
</evidence>
<evidence type="ECO:0000256" key="7">
    <source>
        <dbReference type="ARBA" id="ARBA00022722"/>
    </source>
</evidence>
<keyword evidence="8 19" id="KW-0479">Metal-binding</keyword>
<feature type="binding site" evidence="18">
    <location>
        <position position="10"/>
    </location>
    <ligand>
        <name>substrate</name>
    </ligand>
</feature>
<keyword evidence="13 19" id="KW-0464">Manganese</keyword>
<evidence type="ECO:0000256" key="16">
    <source>
        <dbReference type="ARBA" id="ARBA00049244"/>
    </source>
</evidence>
<feature type="binding site" evidence="18">
    <location>
        <position position="12"/>
    </location>
    <ligand>
        <name>substrate</name>
    </ligand>
</feature>
<dbReference type="RefSeq" id="WP_018065369.1">
    <property type="nucleotide sequence ID" value="NZ_AQWH01000012.1"/>
</dbReference>
<dbReference type="STRING" id="1122214.Mame_00755"/>
<dbReference type="InterPro" id="IPR006309">
    <property type="entry name" value="DnaQ_proteo"/>
</dbReference>
<dbReference type="GO" id="GO:0046872">
    <property type="term" value="F:metal ion binding"/>
    <property type="evidence" value="ECO:0007669"/>
    <property type="project" value="UniProtKB-KW"/>
</dbReference>
<dbReference type="KEGG" id="mmed:Mame_00755"/>
<keyword evidence="9 20" id="KW-0378">Hydrolase</keyword>
<dbReference type="EMBL" id="CP020330">
    <property type="protein sequence ID" value="AQZ50131.1"/>
    <property type="molecule type" value="Genomic_DNA"/>
</dbReference>
<evidence type="ECO:0000256" key="10">
    <source>
        <dbReference type="ARBA" id="ARBA00022839"/>
    </source>
</evidence>
<evidence type="ECO:0000256" key="19">
    <source>
        <dbReference type="PIRSR" id="PIRSR606309-3"/>
    </source>
</evidence>
<dbReference type="InterPro" id="IPR013520">
    <property type="entry name" value="Ribonucl_H"/>
</dbReference>
<protein>
    <recommendedName>
        <fullName evidence="3 20">DNA polymerase III subunit epsilon</fullName>
        <ecNumber evidence="2 20">2.7.7.7</ecNumber>
    </recommendedName>
</protein>
<dbReference type="GO" id="GO:0005829">
    <property type="term" value="C:cytosol"/>
    <property type="evidence" value="ECO:0007669"/>
    <property type="project" value="TreeGrafter"/>
</dbReference>
<feature type="binding site" evidence="18">
    <location>
        <position position="60"/>
    </location>
    <ligand>
        <name>substrate</name>
    </ligand>
</feature>
<evidence type="ECO:0000256" key="11">
    <source>
        <dbReference type="ARBA" id="ARBA00022842"/>
    </source>
</evidence>
<dbReference type="OrthoDB" id="9804290at2"/>
<dbReference type="Proteomes" id="UP000191135">
    <property type="component" value="Chromosome"/>
</dbReference>
<keyword evidence="10 20" id="KW-0269">Exonuclease</keyword>
<evidence type="ECO:0000256" key="5">
    <source>
        <dbReference type="ARBA" id="ARBA00022695"/>
    </source>
</evidence>
<dbReference type="Pfam" id="PF00929">
    <property type="entry name" value="RNase_T"/>
    <property type="match status" value="1"/>
</dbReference>
<dbReference type="PANTHER" id="PTHR30231">
    <property type="entry name" value="DNA POLYMERASE III SUBUNIT EPSILON"/>
    <property type="match status" value="1"/>
</dbReference>
<feature type="binding site" evidence="18">
    <location>
        <position position="55"/>
    </location>
    <ligand>
        <name>substrate</name>
    </ligand>
</feature>
<dbReference type="GO" id="GO:0008408">
    <property type="term" value="F:3'-5' exonuclease activity"/>
    <property type="evidence" value="ECO:0007669"/>
    <property type="project" value="TreeGrafter"/>
</dbReference>
<dbReference type="InterPro" id="IPR036397">
    <property type="entry name" value="RNaseH_sf"/>
</dbReference>
<evidence type="ECO:0000256" key="6">
    <source>
        <dbReference type="ARBA" id="ARBA00022705"/>
    </source>
</evidence>
<keyword evidence="7 20" id="KW-0540">Nuclease</keyword>
<dbReference type="NCBIfam" id="TIGR00573">
    <property type="entry name" value="dnaq"/>
    <property type="match status" value="1"/>
</dbReference>
<keyword evidence="4 20" id="KW-0808">Transferase</keyword>
<gene>
    <name evidence="20 22" type="primary">dnaQ</name>
    <name evidence="22" type="ORF">Mame_00755</name>
</gene>
<feature type="binding site" evidence="19">
    <location>
        <position position="12"/>
    </location>
    <ligand>
        <name>a divalent metal cation</name>
        <dbReference type="ChEBI" id="CHEBI:60240"/>
        <label>1</label>
        <note>catalytic</note>
    </ligand>
</feature>
<evidence type="ECO:0000313" key="23">
    <source>
        <dbReference type="Proteomes" id="UP000191135"/>
    </source>
</evidence>
<keyword evidence="11 19" id="KW-0460">Magnesium</keyword>
<dbReference type="SMART" id="SM00479">
    <property type="entry name" value="EXOIII"/>
    <property type="match status" value="1"/>
</dbReference>
<comment type="cofactor">
    <cofactor evidence="19">
        <name>Mg(2+)</name>
        <dbReference type="ChEBI" id="CHEBI:18420"/>
    </cofactor>
    <cofactor evidence="19">
        <name>Mn(2+)</name>
        <dbReference type="ChEBI" id="CHEBI:29035"/>
    </cofactor>
    <text evidence="19">Binds 2 divalent metal cations. Magnesium or manganese.</text>
</comment>
<comment type="function">
    <text evidence="14 20">DNA polymerase III is a complex, multichain enzyme responsible for most of the replicative synthesis in bacteria. The epsilon subunit contain the editing function and is a proofreading 3'-5' exonuclease.</text>
</comment>
<dbReference type="InterPro" id="IPR006054">
    <property type="entry name" value="DnaQ"/>
</dbReference>
<feature type="binding site" evidence="19">
    <location>
        <position position="10"/>
    </location>
    <ligand>
        <name>a divalent metal cation</name>
        <dbReference type="ChEBI" id="CHEBI:60240"/>
        <label>1</label>
        <note>catalytic</note>
    </ligand>
</feature>
<evidence type="ECO:0000256" key="4">
    <source>
        <dbReference type="ARBA" id="ARBA00022679"/>
    </source>
</evidence>
<feature type="domain" description="Exonuclease" evidence="21">
    <location>
        <begin position="5"/>
        <end position="175"/>
    </location>
</feature>
<dbReference type="NCBIfam" id="TIGR01406">
    <property type="entry name" value="dnaQ_proteo"/>
    <property type="match status" value="1"/>
</dbReference>
<comment type="cofactor">
    <cofactor evidence="1 20">
        <name>Mn(2+)</name>
        <dbReference type="ChEBI" id="CHEBI:29035"/>
    </cofactor>
</comment>
<sequence length="237" mass="26309">MKAQRDIIFDTETTGMDKNDDRIIEIGAVELIDHFPTGRTFHVYINADGKTVHPEALQVHGITDEFLQDKPKFSEIADDLLAFFEGARWIAHNAAFDMGFINVELGRLGKGPIADDMVLDTLALARRKHPMGPNSLDALCKRYSIDNAHRTKHGALLDAELLAEVYIEMSGGRQAAFRLVNAGDGDQYDADGNVRKLPPLVRPRPLAPRIHPEELEAHAKMVAEIGDKALWHSVAVE</sequence>
<evidence type="ECO:0000313" key="22">
    <source>
        <dbReference type="EMBL" id="AQZ50131.1"/>
    </source>
</evidence>
<evidence type="ECO:0000259" key="21">
    <source>
        <dbReference type="SMART" id="SM00479"/>
    </source>
</evidence>